<dbReference type="RefSeq" id="WP_035146665.1">
    <property type="nucleotide sequence ID" value="NZ_JAAZWO010000001.1"/>
</dbReference>
<gene>
    <name evidence="1" type="ORF">HGG79_00760</name>
</gene>
<dbReference type="EMBL" id="JAAZWO010000001">
    <property type="protein sequence ID" value="MBC2396307.1"/>
    <property type="molecule type" value="Genomic_DNA"/>
</dbReference>
<dbReference type="AlphaFoldDB" id="A0A923E6V2"/>
<comment type="caution">
    <text evidence="1">The sequence shown here is derived from an EMBL/GenBank/DDBJ whole genome shotgun (WGS) entry which is preliminary data.</text>
</comment>
<evidence type="ECO:0000313" key="2">
    <source>
        <dbReference type="Proteomes" id="UP000563151"/>
    </source>
</evidence>
<reference evidence="1 2" key="1">
    <citation type="submission" date="2020-04" db="EMBL/GenBank/DDBJ databases">
        <title>Genomic insights into acetone-butanol-ethanol (ABE) fermentation by sequencing solventogenic clostridia strains.</title>
        <authorList>
            <person name="Brown S."/>
        </authorList>
    </citation>
    <scope>NUCLEOTIDE SEQUENCE [LARGE SCALE GENOMIC DNA]</scope>
    <source>
        <strain evidence="1 2">DJ011</strain>
    </source>
</reference>
<evidence type="ECO:0000313" key="1">
    <source>
        <dbReference type="EMBL" id="MBC2396307.1"/>
    </source>
</evidence>
<dbReference type="Proteomes" id="UP000563151">
    <property type="component" value="Unassembled WGS sequence"/>
</dbReference>
<proteinExistence type="predicted"/>
<name>A0A923E6V2_CLOTT</name>
<organism evidence="1 2">
    <name type="scientific">Clostridium tetanomorphum</name>
    <dbReference type="NCBI Taxonomy" id="1553"/>
    <lineage>
        <taxon>Bacteria</taxon>
        <taxon>Bacillati</taxon>
        <taxon>Bacillota</taxon>
        <taxon>Clostridia</taxon>
        <taxon>Eubacteriales</taxon>
        <taxon>Clostridiaceae</taxon>
        <taxon>Clostridium</taxon>
    </lineage>
</organism>
<protein>
    <submittedName>
        <fullName evidence="1">Uncharacterized protein</fullName>
    </submittedName>
</protein>
<sequence length="104" mass="12239">MESDSRCEFLDQENINFVIIKNSQMSLTSEEYIEDAMKLCDGFDKYSNLNMNIIFIHNIIDDGESSEMQEKENEKNTTEEIELENNNVNILILKNIINIRRDNK</sequence>
<keyword evidence="2" id="KW-1185">Reference proteome</keyword>
<accession>A0A923E6V2</accession>